<proteinExistence type="predicted"/>
<keyword evidence="2" id="KW-1185">Reference proteome</keyword>
<dbReference type="EMBL" id="BAABJI010000001">
    <property type="protein sequence ID" value="GAA4903776.1"/>
    <property type="molecule type" value="Genomic_DNA"/>
</dbReference>
<organism evidence="1 2">
    <name type="scientific">Mucilaginibacter defluvii</name>
    <dbReference type="NCBI Taxonomy" id="1196019"/>
    <lineage>
        <taxon>Bacteria</taxon>
        <taxon>Pseudomonadati</taxon>
        <taxon>Bacteroidota</taxon>
        <taxon>Sphingobacteriia</taxon>
        <taxon>Sphingobacteriales</taxon>
        <taxon>Sphingobacteriaceae</taxon>
        <taxon>Mucilaginibacter</taxon>
    </lineage>
</organism>
<reference evidence="2" key="1">
    <citation type="journal article" date="2019" name="Int. J. Syst. Evol. Microbiol.">
        <title>The Global Catalogue of Microorganisms (GCM) 10K type strain sequencing project: providing services to taxonomists for standard genome sequencing and annotation.</title>
        <authorList>
            <consortium name="The Broad Institute Genomics Platform"/>
            <consortium name="The Broad Institute Genome Sequencing Center for Infectious Disease"/>
            <person name="Wu L."/>
            <person name="Ma J."/>
        </authorList>
    </citation>
    <scope>NUCLEOTIDE SEQUENCE [LARGE SCALE GENOMIC DNA]</scope>
    <source>
        <strain evidence="2">JCM 18283</strain>
    </source>
</reference>
<name>A0ABP9FJ18_9SPHI</name>
<comment type="caution">
    <text evidence="1">The sequence shown here is derived from an EMBL/GenBank/DDBJ whole genome shotgun (WGS) entry which is preliminary data.</text>
</comment>
<dbReference type="InterPro" id="IPR007485">
    <property type="entry name" value="LPS_assembly_LptE"/>
</dbReference>
<sequence length="158" mass="17486">MFLSQSCSISLNGASIPAGLKTINVEFFENNAPLVVSNLSQDFTEALKARIRSQSSLSIVRDPAANATMSGAIVNYTITPVSVEATNPNTPPIANASRLSITVNVKYTNEIEKKYNFEQQFTKYQDFQGDISSQEQTLIQNIVRQLVDDIFNKAFANW</sequence>
<evidence type="ECO:0000313" key="2">
    <source>
        <dbReference type="Proteomes" id="UP001501436"/>
    </source>
</evidence>
<protein>
    <submittedName>
        <fullName evidence="1">LptE family protein</fullName>
    </submittedName>
</protein>
<dbReference type="Pfam" id="PF04390">
    <property type="entry name" value="LptE"/>
    <property type="match status" value="1"/>
</dbReference>
<gene>
    <name evidence="1" type="ORF">GCM10023313_02910</name>
</gene>
<accession>A0ABP9FJ18</accession>
<evidence type="ECO:0000313" key="1">
    <source>
        <dbReference type="EMBL" id="GAA4903776.1"/>
    </source>
</evidence>
<dbReference type="Proteomes" id="UP001501436">
    <property type="component" value="Unassembled WGS sequence"/>
</dbReference>